<name>A7B6E2_MEDG7</name>
<accession>A7B6E2</accession>
<organism evidence="1 2">
    <name type="scientific">Mediterraneibacter gnavus (strain ATCC 29149 / DSM 114966 / JCM 6515 / VPI C7-9)</name>
    <name type="common">Ruminococcus gnavus</name>
    <dbReference type="NCBI Taxonomy" id="411470"/>
    <lineage>
        <taxon>Bacteria</taxon>
        <taxon>Bacillati</taxon>
        <taxon>Bacillota</taxon>
        <taxon>Clostridia</taxon>
        <taxon>Lachnospirales</taxon>
        <taxon>Lachnospiraceae</taxon>
        <taxon>Mediterraneibacter</taxon>
    </lineage>
</organism>
<proteinExistence type="predicted"/>
<dbReference type="AlphaFoldDB" id="A7B6E2"/>
<reference evidence="1 2" key="2">
    <citation type="submission" date="2007-06" db="EMBL/GenBank/DDBJ databases">
        <title>Draft genome sequence of Ruminococcus gnavus (ATCC 29149).</title>
        <authorList>
            <person name="Sudarsanam P."/>
            <person name="Ley R."/>
            <person name="Guruge J."/>
            <person name="Turnbaugh P.J."/>
            <person name="Mahowald M."/>
            <person name="Liep D."/>
            <person name="Gordon J."/>
        </authorList>
    </citation>
    <scope>NUCLEOTIDE SEQUENCE [LARGE SCALE GENOMIC DNA]</scope>
    <source>
        <strain evidence="1 2">ATCC 29149</strain>
    </source>
</reference>
<dbReference type="EMBL" id="AAYG02000028">
    <property type="protein sequence ID" value="EDN76475.1"/>
    <property type="molecule type" value="Genomic_DNA"/>
</dbReference>
<dbReference type="Proteomes" id="UP000004410">
    <property type="component" value="Unassembled WGS sequence"/>
</dbReference>
<evidence type="ECO:0000313" key="1">
    <source>
        <dbReference type="EMBL" id="EDN76475.1"/>
    </source>
</evidence>
<dbReference type="PaxDb" id="411470-RUMGNA_03155"/>
<reference evidence="1 2" key="1">
    <citation type="submission" date="2007-04" db="EMBL/GenBank/DDBJ databases">
        <authorList>
            <person name="Fulton L."/>
            <person name="Clifton S."/>
            <person name="Fulton B."/>
            <person name="Xu J."/>
            <person name="Minx P."/>
            <person name="Pepin K.H."/>
            <person name="Johnson M."/>
            <person name="Thiruvilangam P."/>
            <person name="Bhonagiri V."/>
            <person name="Nash W.E."/>
            <person name="Mardis E.R."/>
            <person name="Wilson R.K."/>
        </authorList>
    </citation>
    <scope>NUCLEOTIDE SEQUENCE [LARGE SCALE GENOMIC DNA]</scope>
    <source>
        <strain evidence="1 2">ATCC 29149</strain>
    </source>
</reference>
<gene>
    <name evidence="1" type="ORF">RUMGNA_03155</name>
</gene>
<sequence length="50" mass="6068">MKISLYPQKISSIIKFILKGIPFNFQIWQRDCHSKNYSQIKSKEMDKRSY</sequence>
<protein>
    <submittedName>
        <fullName evidence="1">Uncharacterized protein</fullName>
    </submittedName>
</protein>
<comment type="caution">
    <text evidence="1">The sequence shown here is derived from an EMBL/GenBank/DDBJ whole genome shotgun (WGS) entry which is preliminary data.</text>
</comment>
<evidence type="ECO:0000313" key="2">
    <source>
        <dbReference type="Proteomes" id="UP000004410"/>
    </source>
</evidence>